<evidence type="ECO:0000256" key="2">
    <source>
        <dbReference type="SAM" id="SignalP"/>
    </source>
</evidence>
<organism evidence="5 6">
    <name type="scientific">Macrostomum lignano</name>
    <dbReference type="NCBI Taxonomy" id="282301"/>
    <lineage>
        <taxon>Eukaryota</taxon>
        <taxon>Metazoa</taxon>
        <taxon>Spiralia</taxon>
        <taxon>Lophotrochozoa</taxon>
        <taxon>Platyhelminthes</taxon>
        <taxon>Rhabditophora</taxon>
        <taxon>Macrostomorpha</taxon>
        <taxon>Macrostomida</taxon>
        <taxon>Macrostomidae</taxon>
        <taxon>Macrostomum</taxon>
    </lineage>
</organism>
<dbReference type="Proteomes" id="UP000215902">
    <property type="component" value="Unassembled WGS sequence"/>
</dbReference>
<proteinExistence type="predicted"/>
<evidence type="ECO:0000313" key="3">
    <source>
        <dbReference type="EMBL" id="PAA50208.1"/>
    </source>
</evidence>
<accession>A0A267H511</accession>
<reference evidence="5 6" key="1">
    <citation type="submission" date="2017-06" db="EMBL/GenBank/DDBJ databases">
        <title>A platform for efficient transgenesis in Macrostomum lignano, a flatworm model organism for stem cell research.</title>
        <authorList>
            <person name="Berezikov E."/>
        </authorList>
    </citation>
    <scope>NUCLEOTIDE SEQUENCE [LARGE SCALE GENOMIC DNA]</scope>
    <source>
        <strain evidence="5">DV1</strain>
        <tissue evidence="5">Whole organism</tissue>
    </source>
</reference>
<gene>
    <name evidence="4" type="ORF">BOX15_Mlig027769g1</name>
    <name evidence="5" type="ORF">BOX15_Mlig027769g2</name>
    <name evidence="3" type="ORF">BOX15_Mlig027769g3</name>
</gene>
<evidence type="ECO:0000313" key="6">
    <source>
        <dbReference type="Proteomes" id="UP000215902"/>
    </source>
</evidence>
<feature type="compositionally biased region" description="Acidic residues" evidence="1">
    <location>
        <begin position="53"/>
        <end position="70"/>
    </location>
</feature>
<protein>
    <submittedName>
        <fullName evidence="5">Uncharacterized protein</fullName>
    </submittedName>
</protein>
<keyword evidence="2" id="KW-0732">Signal</keyword>
<evidence type="ECO:0000313" key="4">
    <source>
        <dbReference type="EMBL" id="PAA90917.1"/>
    </source>
</evidence>
<comment type="caution">
    <text evidence="5">The sequence shown here is derived from an EMBL/GenBank/DDBJ whole genome shotgun (WGS) entry which is preliminary data.</text>
</comment>
<feature type="region of interest" description="Disordered" evidence="1">
    <location>
        <begin position="44"/>
        <end position="70"/>
    </location>
</feature>
<feature type="chain" id="PRO_5011916242" evidence="2">
    <location>
        <begin position="32"/>
        <end position="88"/>
    </location>
</feature>
<keyword evidence="6" id="KW-1185">Reference proteome</keyword>
<sequence>MSPQQFRIVKRCLPLSLLMMLVLCTVGTLDATSDFANDQVIEEPDSELQGLSDAEDNLQGEQQIDEDNFDDEDLKDSVAVKYRRDKIG</sequence>
<dbReference type="EMBL" id="NIVC01003694">
    <property type="protein sequence ID" value="PAA50208.1"/>
    <property type="molecule type" value="Genomic_DNA"/>
</dbReference>
<feature type="signal peptide" evidence="2">
    <location>
        <begin position="1"/>
        <end position="31"/>
    </location>
</feature>
<evidence type="ECO:0000256" key="1">
    <source>
        <dbReference type="SAM" id="MobiDB-lite"/>
    </source>
</evidence>
<dbReference type="EMBL" id="NIVC01000100">
    <property type="protein sequence ID" value="PAA90917.1"/>
    <property type="molecule type" value="Genomic_DNA"/>
</dbReference>
<evidence type="ECO:0000313" key="5">
    <source>
        <dbReference type="EMBL" id="PAA93370.1"/>
    </source>
</evidence>
<dbReference type="EMBL" id="NIVC01000029">
    <property type="protein sequence ID" value="PAA93370.1"/>
    <property type="molecule type" value="Genomic_DNA"/>
</dbReference>
<dbReference type="AlphaFoldDB" id="A0A267H511"/>
<name>A0A267H511_9PLAT</name>